<name>A0ABT2FS78_9GAMM</name>
<evidence type="ECO:0000313" key="1">
    <source>
        <dbReference type="EMBL" id="MCS4558936.1"/>
    </source>
</evidence>
<proteinExistence type="predicted"/>
<comment type="caution">
    <text evidence="1">The sequence shown here is derived from an EMBL/GenBank/DDBJ whole genome shotgun (WGS) entry which is preliminary data.</text>
</comment>
<dbReference type="Proteomes" id="UP001201549">
    <property type="component" value="Unassembled WGS sequence"/>
</dbReference>
<keyword evidence="2" id="KW-1185">Reference proteome</keyword>
<sequence length="86" mass="10003">FDEADIHIMEHIHQPSFHWVSGDPQVIAILESEDMDDILLASQEHLHQIDQRQHAAAAVPLTRNLRRILRTRKISPGIVDFYEEQI</sequence>
<feature type="non-terminal residue" evidence="1">
    <location>
        <position position="1"/>
    </location>
</feature>
<accession>A0ABT2FS78</accession>
<evidence type="ECO:0000313" key="2">
    <source>
        <dbReference type="Proteomes" id="UP001201549"/>
    </source>
</evidence>
<protein>
    <submittedName>
        <fullName evidence="1">Uncharacterized protein</fullName>
    </submittedName>
</protein>
<dbReference type="RefSeq" id="WP_238898726.1">
    <property type="nucleotide sequence ID" value="NZ_JAKOGG010000442.1"/>
</dbReference>
<dbReference type="EMBL" id="JAKOGG010000442">
    <property type="protein sequence ID" value="MCS4558936.1"/>
    <property type="molecule type" value="Genomic_DNA"/>
</dbReference>
<gene>
    <name evidence="1" type="ORF">L9G74_21185</name>
</gene>
<organism evidence="1 2">
    <name type="scientific">Shewanella electrica</name>
    <dbReference type="NCBI Taxonomy" id="515560"/>
    <lineage>
        <taxon>Bacteria</taxon>
        <taxon>Pseudomonadati</taxon>
        <taxon>Pseudomonadota</taxon>
        <taxon>Gammaproteobacteria</taxon>
        <taxon>Alteromonadales</taxon>
        <taxon>Shewanellaceae</taxon>
        <taxon>Shewanella</taxon>
    </lineage>
</organism>
<feature type="non-terminal residue" evidence="1">
    <location>
        <position position="86"/>
    </location>
</feature>
<reference evidence="2" key="1">
    <citation type="submission" date="2023-07" db="EMBL/GenBank/DDBJ databases">
        <title>Shewanella mangrovi sp. nov., an acetaldehyde- degrading bacterium isolated from mangrove sediment.</title>
        <authorList>
            <person name="Liu Y."/>
        </authorList>
    </citation>
    <scope>NUCLEOTIDE SEQUENCE [LARGE SCALE GENOMIC DNA]</scope>
    <source>
        <strain evidence="2">C32</strain>
    </source>
</reference>